<accession>A0A4P9VS61</accession>
<feature type="transmembrane region" description="Helical" evidence="7">
    <location>
        <begin position="455"/>
        <end position="476"/>
    </location>
</feature>
<dbReference type="InterPro" id="IPR052702">
    <property type="entry name" value="MscS-like_channel"/>
</dbReference>
<feature type="domain" description="Mechanosensitive ion channel MscS C-terminal" evidence="10">
    <location>
        <begin position="622"/>
        <end position="703"/>
    </location>
</feature>
<feature type="transmembrane region" description="Helical" evidence="7">
    <location>
        <begin position="190"/>
        <end position="217"/>
    </location>
</feature>
<dbReference type="InterPro" id="IPR049278">
    <property type="entry name" value="MS_channel_C"/>
</dbReference>
<dbReference type="InterPro" id="IPR011014">
    <property type="entry name" value="MscS_channel_TM-2"/>
</dbReference>
<evidence type="ECO:0000256" key="4">
    <source>
        <dbReference type="ARBA" id="ARBA00022692"/>
    </source>
</evidence>
<feature type="domain" description="Mechanosensitive ion channel inner membrane" evidence="9">
    <location>
        <begin position="106"/>
        <end position="445"/>
    </location>
</feature>
<dbReference type="PANTHER" id="PTHR30347:SF1">
    <property type="entry name" value="MECHANOSENSITIVE CHANNEL MSCK"/>
    <property type="match status" value="1"/>
</dbReference>
<feature type="transmembrane region" description="Helical" evidence="7">
    <location>
        <begin position="508"/>
        <end position="526"/>
    </location>
</feature>
<dbReference type="InterPro" id="IPR023408">
    <property type="entry name" value="MscS_beta-dom_sf"/>
</dbReference>
<feature type="transmembrane region" description="Helical" evidence="7">
    <location>
        <begin position="532"/>
        <end position="559"/>
    </location>
</feature>
<feature type="transmembrane region" description="Helical" evidence="7">
    <location>
        <begin position="259"/>
        <end position="278"/>
    </location>
</feature>
<feature type="transmembrane region" description="Helical" evidence="7">
    <location>
        <begin position="229"/>
        <end position="247"/>
    </location>
</feature>
<dbReference type="InterPro" id="IPR049142">
    <property type="entry name" value="MS_channel_1st"/>
</dbReference>
<evidence type="ECO:0000256" key="3">
    <source>
        <dbReference type="ARBA" id="ARBA00022475"/>
    </source>
</evidence>
<dbReference type="SUPFAM" id="SSF82861">
    <property type="entry name" value="Mechanosensitive channel protein MscS (YggB), transmembrane region"/>
    <property type="match status" value="1"/>
</dbReference>
<evidence type="ECO:0000259" key="10">
    <source>
        <dbReference type="Pfam" id="PF21082"/>
    </source>
</evidence>
<evidence type="ECO:0000259" key="9">
    <source>
        <dbReference type="Pfam" id="PF12794"/>
    </source>
</evidence>
<dbReference type="Gene3D" id="3.30.70.100">
    <property type="match status" value="1"/>
</dbReference>
<dbReference type="Pfam" id="PF00924">
    <property type="entry name" value="MS_channel_2nd"/>
    <property type="match status" value="1"/>
</dbReference>
<keyword evidence="4 7" id="KW-0812">Transmembrane</keyword>
<feature type="domain" description="Mechanosensitive ion channel transmembrane helices 2/3" evidence="11">
    <location>
        <begin position="504"/>
        <end position="545"/>
    </location>
</feature>
<feature type="transmembrane region" description="Helical" evidence="7">
    <location>
        <begin position="412"/>
        <end position="429"/>
    </location>
</feature>
<gene>
    <name evidence="12" type="ORF">B9G39_19680</name>
</gene>
<keyword evidence="5 7" id="KW-1133">Transmembrane helix</keyword>
<dbReference type="GO" id="GO:0008381">
    <property type="term" value="F:mechanosensitive monoatomic ion channel activity"/>
    <property type="evidence" value="ECO:0007669"/>
    <property type="project" value="UniProtKB-ARBA"/>
</dbReference>
<dbReference type="Pfam" id="PF21082">
    <property type="entry name" value="MS_channel_3rd"/>
    <property type="match status" value="1"/>
</dbReference>
<dbReference type="Proteomes" id="UP000257039">
    <property type="component" value="Unassembled WGS sequence"/>
</dbReference>
<dbReference type="InterPro" id="IPR025692">
    <property type="entry name" value="MscS_IM_dom1"/>
</dbReference>
<feature type="transmembrane region" description="Helical" evidence="7">
    <location>
        <begin position="337"/>
        <end position="355"/>
    </location>
</feature>
<feature type="transmembrane region" description="Helical" evidence="7">
    <location>
        <begin position="102"/>
        <end position="120"/>
    </location>
</feature>
<dbReference type="EMBL" id="NDXW01000001">
    <property type="protein sequence ID" value="RDH45487.1"/>
    <property type="molecule type" value="Genomic_DNA"/>
</dbReference>
<feature type="transmembrane region" description="Helical" evidence="7">
    <location>
        <begin position="149"/>
        <end position="170"/>
    </location>
</feature>
<evidence type="ECO:0000256" key="6">
    <source>
        <dbReference type="ARBA" id="ARBA00023136"/>
    </source>
</evidence>
<evidence type="ECO:0000259" key="8">
    <source>
        <dbReference type="Pfam" id="PF00924"/>
    </source>
</evidence>
<dbReference type="RefSeq" id="WP_094788436.1">
    <property type="nucleotide sequence ID" value="NZ_NDXW01000001.1"/>
</dbReference>
<evidence type="ECO:0000256" key="5">
    <source>
        <dbReference type="ARBA" id="ARBA00022989"/>
    </source>
</evidence>
<comment type="similarity">
    <text evidence="2">Belongs to the MscS (TC 1.A.23) family.</text>
</comment>
<keyword evidence="3" id="KW-1003">Cell membrane</keyword>
<evidence type="ECO:0000313" key="12">
    <source>
        <dbReference type="EMBL" id="RDH45487.1"/>
    </source>
</evidence>
<dbReference type="Gene3D" id="2.30.30.60">
    <property type="match status" value="1"/>
</dbReference>
<dbReference type="SUPFAM" id="SSF50182">
    <property type="entry name" value="Sm-like ribonucleoproteins"/>
    <property type="match status" value="1"/>
</dbReference>
<dbReference type="Pfam" id="PF12794">
    <property type="entry name" value="MscS_TM"/>
    <property type="match status" value="1"/>
</dbReference>
<dbReference type="GO" id="GO:0005886">
    <property type="term" value="C:plasma membrane"/>
    <property type="evidence" value="ECO:0007669"/>
    <property type="project" value="UniProtKB-SubCell"/>
</dbReference>
<name>A0A4P9VS61_9GAMM</name>
<evidence type="ECO:0000259" key="11">
    <source>
        <dbReference type="Pfam" id="PF21088"/>
    </source>
</evidence>
<dbReference type="Pfam" id="PF21088">
    <property type="entry name" value="MS_channel_1st"/>
    <property type="match status" value="1"/>
</dbReference>
<protein>
    <submittedName>
        <fullName evidence="12">Uncharacterized protein</fullName>
    </submittedName>
</protein>
<comment type="subcellular location">
    <subcellularLocation>
        <location evidence="1">Cell membrane</location>
        <topology evidence="1">Multi-pass membrane protein</topology>
    </subcellularLocation>
</comment>
<evidence type="ECO:0000256" key="7">
    <source>
        <dbReference type="SAM" id="Phobius"/>
    </source>
</evidence>
<reference evidence="12 13" key="1">
    <citation type="submission" date="2017-04" db="EMBL/GenBank/DDBJ databases">
        <title>Draft genome sequence of Zooshikella ganghwensis VG4 isolated from Red Sea sediments.</title>
        <authorList>
            <person name="Rehman Z."/>
            <person name="Alam I."/>
            <person name="Kamau A."/>
            <person name="Bajic V."/>
            <person name="Leiknes T."/>
        </authorList>
    </citation>
    <scope>NUCLEOTIDE SEQUENCE [LARGE SCALE GENOMIC DNA]</scope>
    <source>
        <strain evidence="12 13">VG4</strain>
    </source>
</reference>
<keyword evidence="13" id="KW-1185">Reference proteome</keyword>
<dbReference type="SUPFAM" id="SSF82689">
    <property type="entry name" value="Mechanosensitive channel protein MscS (YggB), C-terminal domain"/>
    <property type="match status" value="1"/>
</dbReference>
<organism evidence="12 13">
    <name type="scientific">Zooshikella ganghwensis</name>
    <dbReference type="NCBI Taxonomy" id="202772"/>
    <lineage>
        <taxon>Bacteria</taxon>
        <taxon>Pseudomonadati</taxon>
        <taxon>Pseudomonadota</taxon>
        <taxon>Gammaproteobacteria</taxon>
        <taxon>Oceanospirillales</taxon>
        <taxon>Zooshikellaceae</taxon>
        <taxon>Zooshikella</taxon>
    </lineage>
</organism>
<dbReference type="InterPro" id="IPR006685">
    <property type="entry name" value="MscS_channel_2nd"/>
</dbReference>
<sequence>MLVVKKEPHPKALANSRKMLIDKTLSIQRAYLLALSELDATHRRLKSAVERYANYLNKRLLWIRSTEPISLATISHIPKQTIQLLNHERWIGVFKTLMDDVVLSPIFSIVLFFTASLLLARQKLYKLLRRTGVHIGNLRLDRVNQTFKGIGLILILALPAPLLMMCIGWQMSISLNANNFSKMVGNTLLILGPLLFHLTAFRLFLAPGSIALVHFNWEPNGVKQLYRDLGWFSVLIVGLAFIVTLAFQDPLLGSGSGLLRVVFILLMIVLLVFLIRLSKPIGGTLSLMALEHQESILFRFRYLWFLLLVVPPIASIIFSMAGYLFTAGTLIERVLQSFWFALLIIILHQLILRWLTLNQRRLRLEAALERRQAEQKARVNKEAIEETDSYYLHEIEEPQVDFIALDNASQKLLNNMLIVIGIIGLWGLWSDVFPALQIFNDITLWSYTRSENNQIIPITLSSVALAILVLIVTIIATKQLPAFIEITLLQRLNMTQGSRYTVNTLTRYTIIAVGLVWFFSLLGGSWSEIQWIFAALSVGIGFGLQEIVANFISGLIILFERPIRIGDVVTVGNTDGVVTRIQIRATTIRNFDRKELLVPNKNFITQELLNWSLSDQTTRIMIQIGIAYGSDVKTALFIIEQVAKEHHRVMHDPAPSTVFESFGDNALLLSLRCFVESIDFRIGTITELNLAINDKMIKAGIEIAFPQKDIHLDTRRPLDVRLLNSENIATK</sequence>
<proteinExistence type="inferred from homology"/>
<feature type="domain" description="Mechanosensitive ion channel MscS" evidence="8">
    <location>
        <begin position="547"/>
        <end position="612"/>
    </location>
</feature>
<dbReference type="InterPro" id="IPR010920">
    <property type="entry name" value="LSM_dom_sf"/>
</dbReference>
<feature type="transmembrane region" description="Helical" evidence="7">
    <location>
        <begin position="302"/>
        <end position="325"/>
    </location>
</feature>
<evidence type="ECO:0000256" key="1">
    <source>
        <dbReference type="ARBA" id="ARBA00004651"/>
    </source>
</evidence>
<dbReference type="InterPro" id="IPR011066">
    <property type="entry name" value="MscS_channel_C_sf"/>
</dbReference>
<dbReference type="Gene3D" id="1.10.287.1260">
    <property type="match status" value="1"/>
</dbReference>
<dbReference type="PANTHER" id="PTHR30347">
    <property type="entry name" value="POTASSIUM CHANNEL RELATED"/>
    <property type="match status" value="1"/>
</dbReference>
<comment type="caution">
    <text evidence="12">The sequence shown here is derived from an EMBL/GenBank/DDBJ whole genome shotgun (WGS) entry which is preliminary data.</text>
</comment>
<evidence type="ECO:0000256" key="2">
    <source>
        <dbReference type="ARBA" id="ARBA00008017"/>
    </source>
</evidence>
<evidence type="ECO:0000313" key="13">
    <source>
        <dbReference type="Proteomes" id="UP000257039"/>
    </source>
</evidence>
<keyword evidence="6 7" id="KW-0472">Membrane</keyword>
<dbReference type="AlphaFoldDB" id="A0A4P9VS61"/>